<dbReference type="GO" id="GO:0016787">
    <property type="term" value="F:hydrolase activity"/>
    <property type="evidence" value="ECO:0007669"/>
    <property type="project" value="UniProtKB-KW"/>
</dbReference>
<evidence type="ECO:0000259" key="14">
    <source>
        <dbReference type="PROSITE" id="PS51194"/>
    </source>
</evidence>
<dbReference type="GO" id="GO:0006310">
    <property type="term" value="P:DNA recombination"/>
    <property type="evidence" value="ECO:0007669"/>
    <property type="project" value="InterPro"/>
</dbReference>
<dbReference type="SMART" id="SM00490">
    <property type="entry name" value="HELICc"/>
    <property type="match status" value="1"/>
</dbReference>
<dbReference type="GO" id="GO:0009378">
    <property type="term" value="F:four-way junction helicase activity"/>
    <property type="evidence" value="ECO:0007669"/>
    <property type="project" value="TreeGrafter"/>
</dbReference>
<dbReference type="GO" id="GO:0046872">
    <property type="term" value="F:metal ion binding"/>
    <property type="evidence" value="ECO:0007669"/>
    <property type="project" value="UniProtKB-KW"/>
</dbReference>
<evidence type="ECO:0000256" key="12">
    <source>
        <dbReference type="ARBA" id="ARBA00044550"/>
    </source>
</evidence>
<evidence type="ECO:0000256" key="1">
    <source>
        <dbReference type="ARBA" id="ARBA00005446"/>
    </source>
</evidence>
<keyword evidence="3" id="KW-0547">Nucleotide-binding</keyword>
<feature type="domain" description="Helicase ATP-binding" evidence="13">
    <location>
        <begin position="48"/>
        <end position="216"/>
    </location>
</feature>
<dbReference type="GO" id="GO:0006281">
    <property type="term" value="P:DNA repair"/>
    <property type="evidence" value="ECO:0007669"/>
    <property type="project" value="TreeGrafter"/>
</dbReference>
<dbReference type="Pfam" id="PF16124">
    <property type="entry name" value="RecQ_Zn_bind"/>
    <property type="match status" value="1"/>
</dbReference>
<dbReference type="InterPro" id="IPR027417">
    <property type="entry name" value="P-loop_NTPase"/>
</dbReference>
<keyword evidence="6" id="KW-0067">ATP-binding</keyword>
<evidence type="ECO:0000256" key="11">
    <source>
        <dbReference type="ARBA" id="ARBA00044535"/>
    </source>
</evidence>
<dbReference type="PROSITE" id="PS00690">
    <property type="entry name" value="DEAH_ATP_HELICASE"/>
    <property type="match status" value="1"/>
</dbReference>
<dbReference type="InterPro" id="IPR014001">
    <property type="entry name" value="Helicase_ATP-bd"/>
</dbReference>
<dbReference type="InterPro" id="IPR011545">
    <property type="entry name" value="DEAD/DEAH_box_helicase_dom"/>
</dbReference>
<keyword evidence="7" id="KW-0238">DNA-binding</keyword>
<gene>
    <name evidence="15" type="ORF">SPIROBIBN47_130043</name>
</gene>
<organism evidence="15">
    <name type="scientific">uncultured spirochete</name>
    <dbReference type="NCBI Taxonomy" id="156406"/>
    <lineage>
        <taxon>Bacteria</taxon>
        <taxon>Pseudomonadati</taxon>
        <taxon>Spirochaetota</taxon>
        <taxon>Spirochaetia</taxon>
        <taxon>Spirochaetales</taxon>
        <taxon>environmental samples</taxon>
    </lineage>
</organism>
<accession>A0A3P3XFQ7</accession>
<proteinExistence type="inferred from homology"/>
<dbReference type="Gene3D" id="1.10.10.10">
    <property type="entry name" value="Winged helix-like DNA-binding domain superfamily/Winged helix DNA-binding domain"/>
    <property type="match status" value="1"/>
</dbReference>
<feature type="domain" description="Helicase C-terminal" evidence="14">
    <location>
        <begin position="241"/>
        <end position="389"/>
    </location>
</feature>
<dbReference type="GO" id="GO:0003677">
    <property type="term" value="F:DNA binding"/>
    <property type="evidence" value="ECO:0007669"/>
    <property type="project" value="UniProtKB-KW"/>
</dbReference>
<dbReference type="Pfam" id="PF00271">
    <property type="entry name" value="Helicase_C"/>
    <property type="match status" value="1"/>
</dbReference>
<dbReference type="EMBL" id="FWDM01000005">
    <property type="protein sequence ID" value="SLM10299.1"/>
    <property type="molecule type" value="Genomic_DNA"/>
</dbReference>
<keyword evidence="8" id="KW-0413">Isomerase</keyword>
<dbReference type="SUPFAM" id="SSF52540">
    <property type="entry name" value="P-loop containing nucleoside triphosphate hydrolases"/>
    <property type="match status" value="1"/>
</dbReference>
<dbReference type="PANTHER" id="PTHR13710:SF105">
    <property type="entry name" value="ATP-DEPENDENT DNA HELICASE Q1"/>
    <property type="match status" value="1"/>
</dbReference>
<comment type="similarity">
    <text evidence="1">Belongs to the helicase family. RecQ subfamily.</text>
</comment>
<dbReference type="InterPro" id="IPR004589">
    <property type="entry name" value="DNA_helicase_ATP-dep_RecQ"/>
</dbReference>
<dbReference type="GO" id="GO:0043138">
    <property type="term" value="F:3'-5' DNA helicase activity"/>
    <property type="evidence" value="ECO:0007669"/>
    <property type="project" value="UniProtKB-EC"/>
</dbReference>
<dbReference type="InterPro" id="IPR002464">
    <property type="entry name" value="DNA/RNA_helicase_DEAH_CS"/>
</dbReference>
<keyword evidence="4" id="KW-0378">Hydrolase</keyword>
<keyword evidence="5" id="KW-0347">Helicase</keyword>
<dbReference type="Pfam" id="PF00270">
    <property type="entry name" value="DEAD"/>
    <property type="match status" value="1"/>
</dbReference>
<evidence type="ECO:0000256" key="3">
    <source>
        <dbReference type="ARBA" id="ARBA00022741"/>
    </source>
</evidence>
<evidence type="ECO:0000313" key="15">
    <source>
        <dbReference type="EMBL" id="SLM10299.1"/>
    </source>
</evidence>
<dbReference type="PROSITE" id="PS51194">
    <property type="entry name" value="HELICASE_CTER"/>
    <property type="match status" value="1"/>
</dbReference>
<dbReference type="PANTHER" id="PTHR13710">
    <property type="entry name" value="DNA HELICASE RECQ FAMILY MEMBER"/>
    <property type="match status" value="1"/>
</dbReference>
<evidence type="ECO:0000256" key="10">
    <source>
        <dbReference type="ARBA" id="ARBA00034808"/>
    </source>
</evidence>
<dbReference type="Gene3D" id="3.40.50.300">
    <property type="entry name" value="P-loop containing nucleotide triphosphate hydrolases"/>
    <property type="match status" value="2"/>
</dbReference>
<evidence type="ECO:0000259" key="13">
    <source>
        <dbReference type="PROSITE" id="PS51192"/>
    </source>
</evidence>
<evidence type="ECO:0000256" key="4">
    <source>
        <dbReference type="ARBA" id="ARBA00022801"/>
    </source>
</evidence>
<evidence type="ECO:0000256" key="7">
    <source>
        <dbReference type="ARBA" id="ARBA00023125"/>
    </source>
</evidence>
<sequence length="557" mass="62740">MESEYPESSEEIQEIPPDPVAKLARERFKIDHLAPLQRFVIANILDADTENLLPYRQLVLFPTGFGKSVCFQLPSLVLEGLTVVVYPLLALMNDQKRRLDEAGIPCALFRGGLADEEWRAQETAVSSKKARIVIANPEILATSRLRQFLSRCRIAHFVIDEAHCISEWGETFRPTYLTLGESAEKLAPHVMSAFTATAGPDIVSSIEKRLFRGNAYRLVTSEADRPNIHYAVVQTLSPTRTLRRLLSSCQKPAIIFERSRPGTRMKAEFLRSVGFAATRFYHAGLSRAERNEIESWFQKAEDAVLVSTNAYGMGVDKKNIRTVIHTGLPDSAEAYIQEAGRGGRDGKDSFAVLIHNIAERAGPVGSDLPLQEQRKARFAPYPLIETCRREFLLHLLGETETPVCGACDNCELEMKMARSFSSDGSPPRWRDMSIHQRGMPRCMPPHWRLLLQAEGFLETLLLVAANQRRWTMSECIRMLGPHGIGRGNYTGGLYGWSRTEREEMVSSLLALSIIEIPRRGIWKGSICLSKEGREFLSVFKRFAARSAHHSWRAELEV</sequence>
<protein>
    <recommendedName>
        <fullName evidence="11">ATP-dependent DNA helicase RecQ</fullName>
        <ecNumber evidence="10">5.6.2.4</ecNumber>
    </recommendedName>
    <alternativeName>
        <fullName evidence="12">DNA 3'-5' helicase RecQ</fullName>
    </alternativeName>
</protein>
<evidence type="ECO:0000256" key="6">
    <source>
        <dbReference type="ARBA" id="ARBA00022840"/>
    </source>
</evidence>
<comment type="catalytic activity">
    <reaction evidence="9">
        <text>Couples ATP hydrolysis with the unwinding of duplex DNA by translocating in the 3'-5' direction.</text>
        <dbReference type="EC" id="5.6.2.4"/>
    </reaction>
</comment>
<dbReference type="CDD" id="cd17920">
    <property type="entry name" value="DEXHc_RecQ"/>
    <property type="match status" value="1"/>
</dbReference>
<dbReference type="InterPro" id="IPR036388">
    <property type="entry name" value="WH-like_DNA-bd_sf"/>
</dbReference>
<name>A0A3P3XFQ7_9SPIR</name>
<evidence type="ECO:0000256" key="2">
    <source>
        <dbReference type="ARBA" id="ARBA00022723"/>
    </source>
</evidence>
<dbReference type="PROSITE" id="PS51192">
    <property type="entry name" value="HELICASE_ATP_BIND_1"/>
    <property type="match status" value="1"/>
</dbReference>
<evidence type="ECO:0000256" key="5">
    <source>
        <dbReference type="ARBA" id="ARBA00022806"/>
    </source>
</evidence>
<evidence type="ECO:0000256" key="9">
    <source>
        <dbReference type="ARBA" id="ARBA00034617"/>
    </source>
</evidence>
<dbReference type="InterPro" id="IPR001650">
    <property type="entry name" value="Helicase_C-like"/>
</dbReference>
<reference evidence="15" key="1">
    <citation type="submission" date="2017-02" db="EMBL/GenBank/DDBJ databases">
        <authorList>
            <person name="Regsiter A."/>
            <person name="William W."/>
        </authorList>
    </citation>
    <scope>NUCLEOTIDE SEQUENCE</scope>
    <source>
        <strain evidence="15">Bib</strain>
    </source>
</reference>
<dbReference type="NCBIfam" id="TIGR00614">
    <property type="entry name" value="recQ_fam"/>
    <property type="match status" value="1"/>
</dbReference>
<keyword evidence="2" id="KW-0479">Metal-binding</keyword>
<dbReference type="GO" id="GO:0005524">
    <property type="term" value="F:ATP binding"/>
    <property type="evidence" value="ECO:0007669"/>
    <property type="project" value="UniProtKB-KW"/>
</dbReference>
<dbReference type="AlphaFoldDB" id="A0A3P3XFQ7"/>
<dbReference type="InterPro" id="IPR032284">
    <property type="entry name" value="RecQ_Zn-bd"/>
</dbReference>
<dbReference type="GO" id="GO:0005737">
    <property type="term" value="C:cytoplasm"/>
    <property type="evidence" value="ECO:0007669"/>
    <property type="project" value="TreeGrafter"/>
</dbReference>
<dbReference type="SMART" id="SM00487">
    <property type="entry name" value="DEXDc"/>
    <property type="match status" value="1"/>
</dbReference>
<dbReference type="EC" id="5.6.2.4" evidence="10"/>
<evidence type="ECO:0000256" key="8">
    <source>
        <dbReference type="ARBA" id="ARBA00023235"/>
    </source>
</evidence>
<dbReference type="GO" id="GO:0005694">
    <property type="term" value="C:chromosome"/>
    <property type="evidence" value="ECO:0007669"/>
    <property type="project" value="TreeGrafter"/>
</dbReference>